<dbReference type="Pfam" id="PF14634">
    <property type="entry name" value="zf-RING_5"/>
    <property type="match status" value="1"/>
</dbReference>
<dbReference type="GO" id="GO:0008270">
    <property type="term" value="F:zinc ion binding"/>
    <property type="evidence" value="ECO:0007669"/>
    <property type="project" value="UniProtKB-KW"/>
</dbReference>
<dbReference type="Gene3D" id="3.30.40.10">
    <property type="entry name" value="Zinc/RING finger domain, C3HC4 (zinc finger)"/>
    <property type="match status" value="1"/>
</dbReference>
<evidence type="ECO:0000259" key="5">
    <source>
        <dbReference type="PROSITE" id="PS50089"/>
    </source>
</evidence>
<keyword evidence="1" id="KW-0479">Metal-binding</keyword>
<evidence type="ECO:0000313" key="7">
    <source>
        <dbReference type="Proteomes" id="UP001353858"/>
    </source>
</evidence>
<accession>A0AAN7PHR1</accession>
<name>A0AAN7PHR1_9COLE</name>
<evidence type="ECO:0000256" key="2">
    <source>
        <dbReference type="ARBA" id="ARBA00022771"/>
    </source>
</evidence>
<reference evidence="7" key="1">
    <citation type="submission" date="2023-01" db="EMBL/GenBank/DDBJ databases">
        <title>Key to firefly adult light organ development and bioluminescence: homeobox transcription factors regulate luciferase expression and transportation to peroxisome.</title>
        <authorList>
            <person name="Fu X."/>
        </authorList>
    </citation>
    <scope>NUCLEOTIDE SEQUENCE [LARGE SCALE GENOMIC DNA]</scope>
</reference>
<keyword evidence="2 4" id="KW-0863">Zinc-finger</keyword>
<protein>
    <recommendedName>
        <fullName evidence="5">RING-type domain-containing protein</fullName>
    </recommendedName>
</protein>
<dbReference type="AlphaFoldDB" id="A0AAN7PHR1"/>
<evidence type="ECO:0000313" key="6">
    <source>
        <dbReference type="EMBL" id="KAK4886764.1"/>
    </source>
</evidence>
<evidence type="ECO:0000256" key="3">
    <source>
        <dbReference type="ARBA" id="ARBA00022833"/>
    </source>
</evidence>
<proteinExistence type="predicted"/>
<organism evidence="6 7">
    <name type="scientific">Aquatica leii</name>
    <dbReference type="NCBI Taxonomy" id="1421715"/>
    <lineage>
        <taxon>Eukaryota</taxon>
        <taxon>Metazoa</taxon>
        <taxon>Ecdysozoa</taxon>
        <taxon>Arthropoda</taxon>
        <taxon>Hexapoda</taxon>
        <taxon>Insecta</taxon>
        <taxon>Pterygota</taxon>
        <taxon>Neoptera</taxon>
        <taxon>Endopterygota</taxon>
        <taxon>Coleoptera</taxon>
        <taxon>Polyphaga</taxon>
        <taxon>Elateriformia</taxon>
        <taxon>Elateroidea</taxon>
        <taxon>Lampyridae</taxon>
        <taxon>Luciolinae</taxon>
        <taxon>Aquatica</taxon>
    </lineage>
</organism>
<dbReference type="PROSITE" id="PS50089">
    <property type="entry name" value="ZF_RING_2"/>
    <property type="match status" value="1"/>
</dbReference>
<gene>
    <name evidence="6" type="ORF">RN001_003035</name>
</gene>
<dbReference type="Proteomes" id="UP001353858">
    <property type="component" value="Unassembled WGS sequence"/>
</dbReference>
<keyword evidence="3" id="KW-0862">Zinc</keyword>
<dbReference type="InterPro" id="IPR001841">
    <property type="entry name" value="Znf_RING"/>
</dbReference>
<dbReference type="InterPro" id="IPR017907">
    <property type="entry name" value="Znf_RING_CS"/>
</dbReference>
<dbReference type="EMBL" id="JARPUR010000001">
    <property type="protein sequence ID" value="KAK4886764.1"/>
    <property type="molecule type" value="Genomic_DNA"/>
</dbReference>
<evidence type="ECO:0000256" key="1">
    <source>
        <dbReference type="ARBA" id="ARBA00022723"/>
    </source>
</evidence>
<feature type="domain" description="RING-type" evidence="5">
    <location>
        <begin position="109"/>
        <end position="154"/>
    </location>
</feature>
<dbReference type="InterPro" id="IPR013083">
    <property type="entry name" value="Znf_RING/FYVE/PHD"/>
</dbReference>
<evidence type="ECO:0000256" key="4">
    <source>
        <dbReference type="PROSITE-ProRule" id="PRU00175"/>
    </source>
</evidence>
<keyword evidence="7" id="KW-1185">Reference proteome</keyword>
<dbReference type="PROSITE" id="PS00518">
    <property type="entry name" value="ZF_RING_1"/>
    <property type="match status" value="1"/>
</dbReference>
<sequence>MPMCKEFLFANCTRSQCKFFHEFMLCPRQCVYNTCKYFHLNHDLLEDLVFNRRPFNENLQNEVNRIAYIYFGMLRPADKIQYCMGFLTGGRCSQATCFKCFQKTDYPACNSCGKVLTRGITQRLSCGHMFCDDCITVLPIKVDALLLYQCIVCDQYGLTHPVY</sequence>
<comment type="caution">
    <text evidence="6">The sequence shown here is derived from an EMBL/GenBank/DDBJ whole genome shotgun (WGS) entry which is preliminary data.</text>
</comment>